<evidence type="ECO:0000313" key="2">
    <source>
        <dbReference type="Proteomes" id="UP000326062"/>
    </source>
</evidence>
<organism evidence="1 2">
    <name type="scientific">Muntiacus reevesi</name>
    <name type="common">Reeves' muntjac</name>
    <name type="synonym">Cervus reevesi</name>
    <dbReference type="NCBI Taxonomy" id="9886"/>
    <lineage>
        <taxon>Eukaryota</taxon>
        <taxon>Metazoa</taxon>
        <taxon>Chordata</taxon>
        <taxon>Craniata</taxon>
        <taxon>Vertebrata</taxon>
        <taxon>Euteleostomi</taxon>
        <taxon>Mammalia</taxon>
        <taxon>Eutheria</taxon>
        <taxon>Laurasiatheria</taxon>
        <taxon>Artiodactyla</taxon>
        <taxon>Ruminantia</taxon>
        <taxon>Pecora</taxon>
        <taxon>Cervidae</taxon>
        <taxon>Muntiacinae</taxon>
        <taxon>Muntiacus</taxon>
    </lineage>
</organism>
<gene>
    <name evidence="1" type="ORF">FD755_021873</name>
</gene>
<protein>
    <submittedName>
        <fullName evidence="1">Uncharacterized protein</fullName>
    </submittedName>
</protein>
<dbReference type="Proteomes" id="UP000326062">
    <property type="component" value="Chromosome 18"/>
</dbReference>
<dbReference type="EMBL" id="VCEB01000021">
    <property type="protein sequence ID" value="KAB0355365.1"/>
    <property type="molecule type" value="Genomic_DNA"/>
</dbReference>
<comment type="caution">
    <text evidence="1">The sequence shown here is derived from an EMBL/GenBank/DDBJ whole genome shotgun (WGS) entry which is preliminary data.</text>
</comment>
<accession>A0A5N3W2Q6</accession>
<name>A0A5N3W2Q6_MUNRE</name>
<proteinExistence type="predicted"/>
<evidence type="ECO:0000313" key="1">
    <source>
        <dbReference type="EMBL" id="KAB0355365.1"/>
    </source>
</evidence>
<keyword evidence="2" id="KW-1185">Reference proteome</keyword>
<dbReference type="AlphaFoldDB" id="A0A5N3W2Q6"/>
<sequence>MQEGYIWFKYIGSIKPWNHYLLSFLGRLGDLANSSCLLVHHVDDTHSDCLAIFQLFARMTINHLLQLSKLASNVTCVTVQHRCISSTDLAWMVQNNPLGCEASCFHWWVTFAVTSHIATTNIFDRHVLDIEAQIVPRKGFTQCFMARFENTNLHTTHRDSTYTTNFIDILGWQTQGFGFKQDDSTGIAIFTGDFPSLEPWKVNTWLQHVVTIPARNWHTCYCVGVVTKFLNVGADSLNNFLISLLAVE</sequence>
<reference evidence="1 2" key="1">
    <citation type="submission" date="2019-06" db="EMBL/GenBank/DDBJ databases">
        <title>Discovery of a novel chromosome fission-fusion reversal in muntjac.</title>
        <authorList>
            <person name="Mudd A.B."/>
            <person name="Bredeson J.V."/>
            <person name="Baum R."/>
            <person name="Hockemeyer D."/>
            <person name="Rokhsar D.S."/>
        </authorList>
    </citation>
    <scope>NUCLEOTIDE SEQUENCE [LARGE SCALE GENOMIC DNA]</scope>
    <source>
        <strain evidence="1">UCam_UCB_Mr</strain>
        <tissue evidence="1">Fibroblast cell line</tissue>
    </source>
</reference>